<dbReference type="GO" id="GO:0003684">
    <property type="term" value="F:damaged DNA binding"/>
    <property type="evidence" value="ECO:0007669"/>
    <property type="project" value="TreeGrafter"/>
</dbReference>
<gene>
    <name evidence="5" type="ORF">Agub_g11055</name>
</gene>
<feature type="compositionally biased region" description="Low complexity" evidence="4">
    <location>
        <begin position="119"/>
        <end position="135"/>
    </location>
</feature>
<dbReference type="GO" id="GO:1901255">
    <property type="term" value="P:nucleotide-excision repair involved in interstrand cross-link repair"/>
    <property type="evidence" value="ECO:0007669"/>
    <property type="project" value="TreeGrafter"/>
</dbReference>
<dbReference type="GO" id="GO:0000712">
    <property type="term" value="P:resolution of meiotic recombination intermediates"/>
    <property type="evidence" value="ECO:0007669"/>
    <property type="project" value="TreeGrafter"/>
</dbReference>
<dbReference type="GO" id="GO:0000724">
    <property type="term" value="P:double-strand break repair via homologous recombination"/>
    <property type="evidence" value="ECO:0007669"/>
    <property type="project" value="TreeGrafter"/>
</dbReference>
<dbReference type="EMBL" id="BMAR01000027">
    <property type="protein sequence ID" value="GFR49032.1"/>
    <property type="molecule type" value="Genomic_DNA"/>
</dbReference>
<evidence type="ECO:0000313" key="6">
    <source>
        <dbReference type="Proteomes" id="UP001054857"/>
    </source>
</evidence>
<evidence type="ECO:0000313" key="5">
    <source>
        <dbReference type="EMBL" id="GFR49032.1"/>
    </source>
</evidence>
<evidence type="ECO:0000256" key="3">
    <source>
        <dbReference type="ARBA" id="ARBA00023204"/>
    </source>
</evidence>
<protein>
    <submittedName>
        <fullName evidence="5">Uncharacterized protein</fullName>
    </submittedName>
</protein>
<comment type="caution">
    <text evidence="5">The sequence shown here is derived from an EMBL/GenBank/DDBJ whole genome shotgun (WGS) entry which is preliminary data.</text>
</comment>
<evidence type="ECO:0000256" key="4">
    <source>
        <dbReference type="SAM" id="MobiDB-lite"/>
    </source>
</evidence>
<dbReference type="PANTHER" id="PTHR10150">
    <property type="entry name" value="DNA REPAIR ENDONUCLEASE XPF"/>
    <property type="match status" value="1"/>
</dbReference>
<accession>A0AAD3DYB2</accession>
<keyword evidence="3" id="KW-0234">DNA repair</keyword>
<keyword evidence="2" id="KW-0378">Hydrolase</keyword>
<evidence type="ECO:0000256" key="2">
    <source>
        <dbReference type="ARBA" id="ARBA00022801"/>
    </source>
</evidence>
<keyword evidence="6" id="KW-1185">Reference proteome</keyword>
<sequence>MEHAGNPAEGPHGLSEVDLTADGATHAGQAEALALSSPLLLPYERQLVEDALQDDCLIITAAGLGWQRIAAVLLRITQRALLAEWRQQQQQQQQEERHQQAAGAAAAAAAAVTLPPANPSSNTSNNIPNNGGANAANSNNIGGGGSGGNGGSGSNANNSVGGGGCVLVLGASPWQRALLTSELARHDPSLLPPLDITNEVPALERIQLYRSRPAGRPLFITSRILVVDLLAGRLRGRHVAGVLLLNAHRASDTSGEGFAVALLRGE</sequence>
<name>A0AAD3DYB2_9CHLO</name>
<organism evidence="5 6">
    <name type="scientific">Astrephomene gubernaculifera</name>
    <dbReference type="NCBI Taxonomy" id="47775"/>
    <lineage>
        <taxon>Eukaryota</taxon>
        <taxon>Viridiplantae</taxon>
        <taxon>Chlorophyta</taxon>
        <taxon>core chlorophytes</taxon>
        <taxon>Chlorophyceae</taxon>
        <taxon>CS clade</taxon>
        <taxon>Chlamydomonadales</taxon>
        <taxon>Astrephomenaceae</taxon>
        <taxon>Astrephomene</taxon>
    </lineage>
</organism>
<feature type="region of interest" description="Disordered" evidence="4">
    <location>
        <begin position="114"/>
        <end position="135"/>
    </location>
</feature>
<dbReference type="GO" id="GO:0003697">
    <property type="term" value="F:single-stranded DNA binding"/>
    <property type="evidence" value="ECO:0007669"/>
    <property type="project" value="TreeGrafter"/>
</dbReference>
<dbReference type="PANTHER" id="PTHR10150:SF0">
    <property type="entry name" value="DNA REPAIR ENDONUCLEASE XPF"/>
    <property type="match status" value="1"/>
</dbReference>
<dbReference type="AlphaFoldDB" id="A0AAD3DYB2"/>
<dbReference type="GO" id="GO:0000110">
    <property type="term" value="C:nucleotide-excision repair factor 1 complex"/>
    <property type="evidence" value="ECO:0007669"/>
    <property type="project" value="TreeGrafter"/>
</dbReference>
<keyword evidence="1" id="KW-0227">DNA damage</keyword>
<proteinExistence type="predicted"/>
<dbReference type="GO" id="GO:0000014">
    <property type="term" value="F:single-stranded DNA endodeoxyribonuclease activity"/>
    <property type="evidence" value="ECO:0007669"/>
    <property type="project" value="TreeGrafter"/>
</dbReference>
<dbReference type="Proteomes" id="UP001054857">
    <property type="component" value="Unassembled WGS sequence"/>
</dbReference>
<reference evidence="5 6" key="1">
    <citation type="journal article" date="2021" name="Sci. Rep.">
        <title>Genome sequencing of the multicellular alga Astrephomene provides insights into convergent evolution of germ-soma differentiation.</title>
        <authorList>
            <person name="Yamashita S."/>
            <person name="Yamamoto K."/>
            <person name="Matsuzaki R."/>
            <person name="Suzuki S."/>
            <person name="Yamaguchi H."/>
            <person name="Hirooka S."/>
            <person name="Minakuchi Y."/>
            <person name="Miyagishima S."/>
            <person name="Kawachi M."/>
            <person name="Toyoda A."/>
            <person name="Nozaki H."/>
        </authorList>
    </citation>
    <scope>NUCLEOTIDE SEQUENCE [LARGE SCALE GENOMIC DNA]</scope>
    <source>
        <strain evidence="5 6">NIES-4017</strain>
    </source>
</reference>
<feature type="non-terminal residue" evidence="5">
    <location>
        <position position="266"/>
    </location>
</feature>
<evidence type="ECO:0000256" key="1">
    <source>
        <dbReference type="ARBA" id="ARBA00022763"/>
    </source>
</evidence>